<evidence type="ECO:0000256" key="1">
    <source>
        <dbReference type="PIRNR" id="PIRNR006386"/>
    </source>
</evidence>
<dbReference type="PIRSF" id="PIRSF006386">
    <property type="entry name" value="HCCAis_GSTk"/>
    <property type="match status" value="1"/>
</dbReference>
<dbReference type="InterPro" id="IPR001853">
    <property type="entry name" value="DSBA-like_thioredoxin_dom"/>
</dbReference>
<dbReference type="Proteomes" id="UP000092695">
    <property type="component" value="Chromosome"/>
</dbReference>
<dbReference type="GO" id="GO:0004364">
    <property type="term" value="F:glutathione transferase activity"/>
    <property type="evidence" value="ECO:0007669"/>
    <property type="project" value="TreeGrafter"/>
</dbReference>
<evidence type="ECO:0000313" key="4">
    <source>
        <dbReference type="EMBL" id="ANO49875.1"/>
    </source>
</evidence>
<keyword evidence="1" id="KW-0413">Isomerase</keyword>
<dbReference type="SUPFAM" id="SSF52833">
    <property type="entry name" value="Thioredoxin-like"/>
    <property type="match status" value="1"/>
</dbReference>
<dbReference type="GO" id="GO:0004602">
    <property type="term" value="F:glutathione peroxidase activity"/>
    <property type="evidence" value="ECO:0007669"/>
    <property type="project" value="TreeGrafter"/>
</dbReference>
<comment type="similarity">
    <text evidence="1">Belongs to the GST superfamily. NadH family.</text>
</comment>
<dbReference type="EMBL" id="CP016268">
    <property type="protein sequence ID" value="ANO49875.1"/>
    <property type="molecule type" value="Genomic_DNA"/>
</dbReference>
<sequence length="193" mass="21619">MSKRVEFFFDYVSSYSYLANSQLATLGADEIVYRPMLLGGVLKATGNTPPMQVQARGNYLVRDLQRWADHYQVPFRMNPLFPQNTLKALRLALVAKRAGRFEALHQPMFDAIWVHGRDLSDDAVLLDLVTRAGLDPEQSLQQCAEDSIKAELQANTDEAVSRGAFGAPTLFVNGEMYFGNDRLDFVRAALASR</sequence>
<dbReference type="PANTHER" id="PTHR42943:SF2">
    <property type="entry name" value="GLUTATHIONE S-TRANSFERASE KAPPA 1"/>
    <property type="match status" value="1"/>
</dbReference>
<evidence type="ECO:0000259" key="3">
    <source>
        <dbReference type="Pfam" id="PF01323"/>
    </source>
</evidence>
<dbReference type="KEGG" id="woc:BA177_00385"/>
<accession>A0A193LBH0</accession>
<evidence type="ECO:0000256" key="2">
    <source>
        <dbReference type="PIRSR" id="PIRSR006386-1"/>
    </source>
</evidence>
<dbReference type="STRING" id="1548547.BA177_00385"/>
<proteinExistence type="inferred from homology"/>
<dbReference type="OrthoDB" id="5244108at2"/>
<reference evidence="4 5" key="1">
    <citation type="submission" date="2016-06" db="EMBL/GenBank/DDBJ databases">
        <title>Complete genome sequence of a deep-branching marine Gamma Proteobacterium Woeseia oceani type strain XK5.</title>
        <authorList>
            <person name="Mu D."/>
            <person name="Du Z."/>
        </authorList>
    </citation>
    <scope>NUCLEOTIDE SEQUENCE [LARGE SCALE GENOMIC DNA]</scope>
    <source>
        <strain evidence="4 5">XK5</strain>
    </source>
</reference>
<dbReference type="PANTHER" id="PTHR42943">
    <property type="entry name" value="GLUTATHIONE S-TRANSFERASE KAPPA"/>
    <property type="match status" value="1"/>
</dbReference>
<gene>
    <name evidence="4" type="ORF">BA177_00385</name>
</gene>
<dbReference type="InterPro" id="IPR036249">
    <property type="entry name" value="Thioredoxin-like_sf"/>
</dbReference>
<organism evidence="4 5">
    <name type="scientific">Woeseia oceani</name>
    <dbReference type="NCBI Taxonomy" id="1548547"/>
    <lineage>
        <taxon>Bacteria</taxon>
        <taxon>Pseudomonadati</taxon>
        <taxon>Pseudomonadota</taxon>
        <taxon>Gammaproteobacteria</taxon>
        <taxon>Woeseiales</taxon>
        <taxon>Woeseiaceae</taxon>
        <taxon>Woeseia</taxon>
    </lineage>
</organism>
<evidence type="ECO:0000313" key="5">
    <source>
        <dbReference type="Proteomes" id="UP000092695"/>
    </source>
</evidence>
<dbReference type="RefSeq" id="WP_068611717.1">
    <property type="nucleotide sequence ID" value="NZ_CP016268.1"/>
</dbReference>
<comment type="catalytic activity">
    <reaction evidence="1">
        <text>2-hydroxychromene-2-carboxylate = (3E)-4-(2-hydroxyphenyl)-2-oxobut-3-enoate</text>
        <dbReference type="Rhea" id="RHEA:27401"/>
        <dbReference type="ChEBI" id="CHEBI:59350"/>
        <dbReference type="ChEBI" id="CHEBI:59353"/>
        <dbReference type="EC" id="5.99.1.4"/>
    </reaction>
</comment>
<keyword evidence="5" id="KW-1185">Reference proteome</keyword>
<dbReference type="GO" id="GO:0006749">
    <property type="term" value="P:glutathione metabolic process"/>
    <property type="evidence" value="ECO:0007669"/>
    <property type="project" value="TreeGrafter"/>
</dbReference>
<protein>
    <recommendedName>
        <fullName evidence="1">2-hydroxychromene-2-carboxylate isomerase</fullName>
        <ecNumber evidence="1">5.99.1.4</ecNumber>
    </recommendedName>
</protein>
<dbReference type="InterPro" id="IPR014440">
    <property type="entry name" value="HCCAis_GSTk"/>
</dbReference>
<dbReference type="Pfam" id="PF01323">
    <property type="entry name" value="DSBA"/>
    <property type="match status" value="1"/>
</dbReference>
<dbReference type="GO" id="GO:1901170">
    <property type="term" value="P:naphthalene catabolic process"/>
    <property type="evidence" value="ECO:0007669"/>
    <property type="project" value="InterPro"/>
</dbReference>
<feature type="active site" description="Nucleophile" evidence="2">
    <location>
        <position position="13"/>
    </location>
</feature>
<name>A0A193LBH0_9GAMM</name>
<dbReference type="InterPro" id="IPR051924">
    <property type="entry name" value="GST_Kappa/NadH"/>
</dbReference>
<dbReference type="GO" id="GO:0018845">
    <property type="term" value="F:2-hydroxychromene-2-carboxylate isomerase activity"/>
    <property type="evidence" value="ECO:0007669"/>
    <property type="project" value="UniProtKB-UniRule"/>
</dbReference>
<dbReference type="CDD" id="cd03022">
    <property type="entry name" value="DsbA_HCCA_Iso"/>
    <property type="match status" value="1"/>
</dbReference>
<dbReference type="Gene3D" id="3.40.30.10">
    <property type="entry name" value="Glutaredoxin"/>
    <property type="match status" value="1"/>
</dbReference>
<feature type="domain" description="DSBA-like thioredoxin" evidence="3">
    <location>
        <begin position="5"/>
        <end position="191"/>
    </location>
</feature>
<dbReference type="InterPro" id="IPR044087">
    <property type="entry name" value="NahD-like"/>
</dbReference>
<dbReference type="AlphaFoldDB" id="A0A193LBH0"/>
<dbReference type="EC" id="5.99.1.4" evidence="1"/>